<protein>
    <submittedName>
        <fullName evidence="2">Uncharacterized protein</fullName>
    </submittedName>
</protein>
<reference evidence="3" key="1">
    <citation type="submission" date="2016-10" db="EMBL/GenBank/DDBJ databases">
        <authorList>
            <person name="Varghese N."/>
            <person name="Submissions S."/>
        </authorList>
    </citation>
    <scope>NUCLEOTIDE SEQUENCE [LARGE SCALE GENOMIC DNA]</scope>
    <source>
        <strain evidence="3">CGMCC 1.10121</strain>
    </source>
</reference>
<feature type="region of interest" description="Disordered" evidence="1">
    <location>
        <begin position="1"/>
        <end position="108"/>
    </location>
</feature>
<feature type="compositionally biased region" description="Basic and acidic residues" evidence="1">
    <location>
        <begin position="7"/>
        <end position="20"/>
    </location>
</feature>
<organism evidence="2 3">
    <name type="scientific">Halogranum amylolyticum</name>
    <dbReference type="NCBI Taxonomy" id="660520"/>
    <lineage>
        <taxon>Archaea</taxon>
        <taxon>Methanobacteriati</taxon>
        <taxon>Methanobacteriota</taxon>
        <taxon>Stenosarchaea group</taxon>
        <taxon>Halobacteria</taxon>
        <taxon>Halobacteriales</taxon>
        <taxon>Haloferacaceae</taxon>
    </lineage>
</organism>
<evidence type="ECO:0000313" key="2">
    <source>
        <dbReference type="EMBL" id="SEO91158.1"/>
    </source>
</evidence>
<accession>A0A1H8TKZ8</accession>
<gene>
    <name evidence="2" type="ORF">SAMN04487948_107115</name>
</gene>
<dbReference type="EMBL" id="FODV01000007">
    <property type="protein sequence ID" value="SEO91158.1"/>
    <property type="molecule type" value="Genomic_DNA"/>
</dbReference>
<dbReference type="AlphaFoldDB" id="A0A1H8TKZ8"/>
<feature type="compositionally biased region" description="Acidic residues" evidence="1">
    <location>
        <begin position="44"/>
        <end position="108"/>
    </location>
</feature>
<evidence type="ECO:0000313" key="3">
    <source>
        <dbReference type="Proteomes" id="UP000199126"/>
    </source>
</evidence>
<proteinExistence type="predicted"/>
<evidence type="ECO:0000256" key="1">
    <source>
        <dbReference type="SAM" id="MobiDB-lite"/>
    </source>
</evidence>
<name>A0A1H8TKZ8_9EURY</name>
<sequence>MSPEQSRSGDDPQYRFRELTENGDAMESAGPTAVRLMTDGGQESVEESADDESEESEATEEEEGENTEETEETGDDESSESEDSGESEETDDGESSESEDSGEGEEEGSTVLFLDLEGLFLNLLGLEVDLNEVVLDVSAVPGDSRLLGNLLSAVAGLLDGGSLGDLLGGGGLLGGLLGFGGDGSEDSESGIDRFADGLRDTFDEIVEELPLEELLTAFIKELFEQLMGGTESSESGDE</sequence>
<dbReference type="Proteomes" id="UP000199126">
    <property type="component" value="Unassembled WGS sequence"/>
</dbReference>
<keyword evidence="3" id="KW-1185">Reference proteome</keyword>